<dbReference type="EMBL" id="MU275920">
    <property type="protein sequence ID" value="KAI0046669.1"/>
    <property type="molecule type" value="Genomic_DNA"/>
</dbReference>
<comment type="caution">
    <text evidence="1">The sequence shown here is derived from an EMBL/GenBank/DDBJ whole genome shotgun (WGS) entry which is preliminary data.</text>
</comment>
<name>A0ACB8RR72_9AGAM</name>
<reference evidence="1" key="2">
    <citation type="journal article" date="2022" name="New Phytol.">
        <title>Evolutionary transition to the ectomycorrhizal habit in the genomes of a hyperdiverse lineage of mushroom-forming fungi.</title>
        <authorList>
            <person name="Looney B."/>
            <person name="Miyauchi S."/>
            <person name="Morin E."/>
            <person name="Drula E."/>
            <person name="Courty P.E."/>
            <person name="Kohler A."/>
            <person name="Kuo A."/>
            <person name="LaButti K."/>
            <person name="Pangilinan J."/>
            <person name="Lipzen A."/>
            <person name="Riley R."/>
            <person name="Andreopoulos W."/>
            <person name="He G."/>
            <person name="Johnson J."/>
            <person name="Nolan M."/>
            <person name="Tritt A."/>
            <person name="Barry K.W."/>
            <person name="Grigoriev I.V."/>
            <person name="Nagy L.G."/>
            <person name="Hibbett D."/>
            <person name="Henrissat B."/>
            <person name="Matheny P.B."/>
            <person name="Labbe J."/>
            <person name="Martin F.M."/>
        </authorList>
    </citation>
    <scope>NUCLEOTIDE SEQUENCE</scope>
    <source>
        <strain evidence="1">FP105234-sp</strain>
    </source>
</reference>
<accession>A0ACB8RR72</accession>
<dbReference type="Proteomes" id="UP000814033">
    <property type="component" value="Unassembled WGS sequence"/>
</dbReference>
<keyword evidence="2" id="KW-1185">Reference proteome</keyword>
<gene>
    <name evidence="1" type="ORF">FA95DRAFT_1559894</name>
</gene>
<sequence>MSGADSPAGTAMHNDVPIACRLPPEILSKIFMAVSSIDPPHRGRRDPDDGSLGWLTITHVCQLWRNVALQDPVLWAANIIVPFPFGEPWASAFLSRAQNARNIVNRCSYLTLDTLTSSDAALTGANIARTHAILCLRTSYDAMRKLCTPVSTLGAVSFTPLLHAHLVFVDLGVFPPGVPGAMLASMFAALHRMPGLERLTLRMEPIDAQGLPLRALKSLSIHSSVRAAARLLAHLALPAAVRVHCNMEYAHNLPTDLPPFVSALAACVDALRASKSSRPWL</sequence>
<evidence type="ECO:0000313" key="2">
    <source>
        <dbReference type="Proteomes" id="UP000814033"/>
    </source>
</evidence>
<evidence type="ECO:0000313" key="1">
    <source>
        <dbReference type="EMBL" id="KAI0046669.1"/>
    </source>
</evidence>
<reference evidence="1" key="1">
    <citation type="submission" date="2021-02" db="EMBL/GenBank/DDBJ databases">
        <authorList>
            <consortium name="DOE Joint Genome Institute"/>
            <person name="Ahrendt S."/>
            <person name="Looney B.P."/>
            <person name="Miyauchi S."/>
            <person name="Morin E."/>
            <person name="Drula E."/>
            <person name="Courty P.E."/>
            <person name="Chicoki N."/>
            <person name="Fauchery L."/>
            <person name="Kohler A."/>
            <person name="Kuo A."/>
            <person name="Labutti K."/>
            <person name="Pangilinan J."/>
            <person name="Lipzen A."/>
            <person name="Riley R."/>
            <person name="Andreopoulos W."/>
            <person name="He G."/>
            <person name="Johnson J."/>
            <person name="Barry K.W."/>
            <person name="Grigoriev I.V."/>
            <person name="Nagy L."/>
            <person name="Hibbett D."/>
            <person name="Henrissat B."/>
            <person name="Matheny P.B."/>
            <person name="Labbe J."/>
            <person name="Martin F."/>
        </authorList>
    </citation>
    <scope>NUCLEOTIDE SEQUENCE</scope>
    <source>
        <strain evidence="1">FP105234-sp</strain>
    </source>
</reference>
<feature type="non-terminal residue" evidence="1">
    <location>
        <position position="281"/>
    </location>
</feature>
<proteinExistence type="predicted"/>
<protein>
    <submittedName>
        <fullName evidence="1">Uncharacterized protein</fullName>
    </submittedName>
</protein>
<organism evidence="1 2">
    <name type="scientific">Auriscalpium vulgare</name>
    <dbReference type="NCBI Taxonomy" id="40419"/>
    <lineage>
        <taxon>Eukaryota</taxon>
        <taxon>Fungi</taxon>
        <taxon>Dikarya</taxon>
        <taxon>Basidiomycota</taxon>
        <taxon>Agaricomycotina</taxon>
        <taxon>Agaricomycetes</taxon>
        <taxon>Russulales</taxon>
        <taxon>Auriscalpiaceae</taxon>
        <taxon>Auriscalpium</taxon>
    </lineage>
</organism>